<reference evidence="1 2" key="1">
    <citation type="submission" date="2016-07" db="EMBL/GenBank/DDBJ databases">
        <authorList>
            <person name="Jeong J.-J."/>
            <person name="Kim D.W."/>
            <person name="Sang M.K."/>
            <person name="Choi I.-G."/>
            <person name="Kim K.D."/>
        </authorList>
    </citation>
    <scope>NUCLEOTIDE SEQUENCE [LARGE SCALE GENOMIC DNA]</scope>
    <source>
        <strain evidence="1 2">UTM-3</strain>
    </source>
</reference>
<evidence type="ECO:0000313" key="1">
    <source>
        <dbReference type="EMBL" id="OCA77299.1"/>
    </source>
</evidence>
<comment type="caution">
    <text evidence="1">The sequence shown here is derived from an EMBL/GenBank/DDBJ whole genome shotgun (WGS) entry which is preliminary data.</text>
</comment>
<keyword evidence="2" id="KW-1185">Reference proteome</keyword>
<protein>
    <submittedName>
        <fullName evidence="1">Uncharacterized protein</fullName>
    </submittedName>
</protein>
<organism evidence="1 2">
    <name type="scientific">Chryseobacterium artocarpi</name>
    <dbReference type="NCBI Taxonomy" id="1414727"/>
    <lineage>
        <taxon>Bacteria</taxon>
        <taxon>Pseudomonadati</taxon>
        <taxon>Bacteroidota</taxon>
        <taxon>Flavobacteriia</taxon>
        <taxon>Flavobacteriales</taxon>
        <taxon>Weeksellaceae</taxon>
        <taxon>Chryseobacterium group</taxon>
        <taxon>Chryseobacterium</taxon>
    </lineage>
</organism>
<dbReference type="EMBL" id="MAYH01000001">
    <property type="protein sequence ID" value="OCA77299.1"/>
    <property type="molecule type" value="Genomic_DNA"/>
</dbReference>
<name>A0A1B9A0D7_9FLAO</name>
<dbReference type="Proteomes" id="UP000092651">
    <property type="component" value="Unassembled WGS sequence"/>
</dbReference>
<sequence>MKPMKPKEMFGLPIQKKGSYHDTESKKKYVAPERVDQVFNKLRERLMLINNWKSYCGEGFADFKLFDSKGEMINRYPLIGDYIRIDIPGPGTVEAKGFDWVEIVDLFEEQTHGICLDFVMMTCRPSKSPQDKTSEHIVHFYSDQATSTFGIFKGRDFIQAGIYGRNETPNMDAQFLDKARNLLIAAGGMIGVSKIEWKTLVNGLLDF</sequence>
<gene>
    <name evidence="1" type="ORF">BBI01_02220</name>
</gene>
<dbReference type="AlphaFoldDB" id="A0A1B9A0D7"/>
<accession>A0A1B9A0D7</accession>
<proteinExistence type="predicted"/>
<evidence type="ECO:0000313" key="2">
    <source>
        <dbReference type="Proteomes" id="UP000092651"/>
    </source>
</evidence>